<keyword evidence="2 6" id="KW-0812">Transmembrane</keyword>
<feature type="transmembrane region" description="Helical" evidence="6">
    <location>
        <begin position="93"/>
        <end position="111"/>
    </location>
</feature>
<reference evidence="8 9" key="1">
    <citation type="journal article" date="2021" name="MBio">
        <title>A New Model Trypanosomatid, Novymonas esmeraldas: Genomic Perception of Its 'Candidatus Pandoraea novymonadis' Endosymbiont.</title>
        <authorList>
            <person name="Zakharova A."/>
            <person name="Saura A."/>
            <person name="Butenko A."/>
            <person name="Podesvova L."/>
            <person name="Warmusova S."/>
            <person name="Kostygov A.Y."/>
            <person name="Nenarokova A."/>
            <person name="Lukes J."/>
            <person name="Opperdoes F.R."/>
            <person name="Yurchenko V."/>
        </authorList>
    </citation>
    <scope>NUCLEOTIDE SEQUENCE [LARGE SCALE GENOMIC DNA]</scope>
    <source>
        <strain evidence="8 9">E262AT.01</strain>
    </source>
</reference>
<evidence type="ECO:0000256" key="1">
    <source>
        <dbReference type="ARBA" id="ARBA00004141"/>
    </source>
</evidence>
<evidence type="ECO:0000256" key="6">
    <source>
        <dbReference type="SAM" id="Phobius"/>
    </source>
</evidence>
<feature type="transmembrane region" description="Helical" evidence="6">
    <location>
        <begin position="155"/>
        <end position="176"/>
    </location>
</feature>
<feature type="transmembrane region" description="Helical" evidence="6">
    <location>
        <begin position="54"/>
        <end position="73"/>
    </location>
</feature>
<feature type="domain" description="Nodulin-like" evidence="7">
    <location>
        <begin position="54"/>
        <end position="324"/>
    </location>
</feature>
<comment type="caution">
    <text evidence="8">The sequence shown here is derived from an EMBL/GenBank/DDBJ whole genome shotgun (WGS) entry which is preliminary data.</text>
</comment>
<name>A0AAW0EM46_9TRYP</name>
<feature type="region of interest" description="Disordered" evidence="5">
    <location>
        <begin position="338"/>
        <end position="388"/>
    </location>
</feature>
<keyword evidence="4 6" id="KW-0472">Membrane</keyword>
<sequence>MADADQEQRRGAALDEHLDANTRADAGGLDAEAKEAVNQLDTHNVKRLSELMRFVRLSAAAFAMICASTSYSFNLFSGNLQKTYNYDSRQMSTINSVGMVFAYFLMPYGFICDYFGPFPIYCIATTFFSLGALLMGLTFQGVVHGSVVRFCVFNALLSLGSQLFDLATVTSVISIFPTRKGWCIALLKTLMGLGSAIIASIQTGFFITSPANYFYFLIALVVVVASCVMVLVRLPAYHLTGYEQSHLSEEEKERRMKHRVAYLTQEPPMWRFYFGIAIILVLVAYLPTTSAVVAFANVGLRGKQAFAIVAIVVTLLLLLMMVPFPLLDRLTTRQSTVADDAERAAGDTSDPMEDLGLPQEKRMSTSSSSSSAAAAAAGRTRTRPFGGDDLGRDDLQMHCEGSEKAAPRAGPVRTDVDYIAPQYQTTFLQSCCTLRFWCIFWTMFCGLGSEFVIIFNARFIYQALDGAPIDPTVSALLTVLNGAGSALGRLAMSAFEMYTQQQAPERRTPLTAAFFVPTTFVIISMVLFLVLPGRALLLAYAIAALGNGFCASITILVLRTIYAKDPAKHYNFSINALVPASILLNRLLYGEWYAVQADKQGSKVCYGRKCVMMPLLVMIGINLSAFASTLYVHFSYMRFCRKVLAERRRLQECGAPQVEDAPLGNSEKLAA</sequence>
<dbReference type="PANTHER" id="PTHR21576">
    <property type="entry name" value="UNCHARACTERIZED NODULIN-LIKE PROTEIN"/>
    <property type="match status" value="1"/>
</dbReference>
<feature type="transmembrane region" description="Helical" evidence="6">
    <location>
        <begin position="213"/>
        <end position="232"/>
    </location>
</feature>
<feature type="transmembrane region" description="Helical" evidence="6">
    <location>
        <begin position="305"/>
        <end position="327"/>
    </location>
</feature>
<organism evidence="8 9">
    <name type="scientific">Novymonas esmeraldas</name>
    <dbReference type="NCBI Taxonomy" id="1808958"/>
    <lineage>
        <taxon>Eukaryota</taxon>
        <taxon>Discoba</taxon>
        <taxon>Euglenozoa</taxon>
        <taxon>Kinetoplastea</taxon>
        <taxon>Metakinetoplastina</taxon>
        <taxon>Trypanosomatida</taxon>
        <taxon>Trypanosomatidae</taxon>
        <taxon>Novymonas</taxon>
    </lineage>
</organism>
<dbReference type="InterPro" id="IPR010658">
    <property type="entry name" value="Nodulin-like"/>
</dbReference>
<accession>A0AAW0EM46</accession>
<dbReference type="PANTHER" id="PTHR21576:SF157">
    <property type="entry name" value="NODULIN-LIKE DOMAIN-CONTAINING PROTEIN"/>
    <property type="match status" value="1"/>
</dbReference>
<evidence type="ECO:0000256" key="3">
    <source>
        <dbReference type="ARBA" id="ARBA00022989"/>
    </source>
</evidence>
<feature type="transmembrane region" description="Helical" evidence="6">
    <location>
        <begin position="537"/>
        <end position="558"/>
    </location>
</feature>
<feature type="transmembrane region" description="Helical" evidence="6">
    <location>
        <begin position="118"/>
        <end position="143"/>
    </location>
</feature>
<evidence type="ECO:0000313" key="8">
    <source>
        <dbReference type="EMBL" id="KAK7193953.1"/>
    </source>
</evidence>
<keyword evidence="9" id="KW-1185">Reference proteome</keyword>
<feature type="transmembrane region" description="Helical" evidence="6">
    <location>
        <begin position="473"/>
        <end position="492"/>
    </location>
</feature>
<evidence type="ECO:0000259" key="7">
    <source>
        <dbReference type="Pfam" id="PF06813"/>
    </source>
</evidence>
<comment type="subcellular location">
    <subcellularLocation>
        <location evidence="1">Membrane</location>
        <topology evidence="1">Multi-pass membrane protein</topology>
    </subcellularLocation>
</comment>
<evidence type="ECO:0000256" key="2">
    <source>
        <dbReference type="ARBA" id="ARBA00022692"/>
    </source>
</evidence>
<dbReference type="AlphaFoldDB" id="A0AAW0EM46"/>
<evidence type="ECO:0000256" key="5">
    <source>
        <dbReference type="SAM" id="MobiDB-lite"/>
    </source>
</evidence>
<dbReference type="GO" id="GO:0016020">
    <property type="term" value="C:membrane"/>
    <property type="evidence" value="ECO:0007669"/>
    <property type="project" value="UniProtKB-SubCell"/>
</dbReference>
<dbReference type="Proteomes" id="UP001430356">
    <property type="component" value="Unassembled WGS sequence"/>
</dbReference>
<evidence type="ECO:0000256" key="4">
    <source>
        <dbReference type="ARBA" id="ARBA00023136"/>
    </source>
</evidence>
<feature type="transmembrane region" description="Helical" evidence="6">
    <location>
        <begin position="436"/>
        <end position="461"/>
    </location>
</feature>
<feature type="transmembrane region" description="Helical" evidence="6">
    <location>
        <begin position="512"/>
        <end position="531"/>
    </location>
</feature>
<dbReference type="Pfam" id="PF06813">
    <property type="entry name" value="Nodulin-like"/>
    <property type="match status" value="1"/>
</dbReference>
<gene>
    <name evidence="8" type="ORF">NESM_000307000</name>
</gene>
<proteinExistence type="predicted"/>
<feature type="transmembrane region" description="Helical" evidence="6">
    <location>
        <begin position="183"/>
        <end position="207"/>
    </location>
</feature>
<feature type="transmembrane region" description="Helical" evidence="6">
    <location>
        <begin position="570"/>
        <end position="589"/>
    </location>
</feature>
<dbReference type="SUPFAM" id="SSF103473">
    <property type="entry name" value="MFS general substrate transporter"/>
    <property type="match status" value="1"/>
</dbReference>
<feature type="transmembrane region" description="Helical" evidence="6">
    <location>
        <begin position="611"/>
        <end position="632"/>
    </location>
</feature>
<evidence type="ECO:0000313" key="9">
    <source>
        <dbReference type="Proteomes" id="UP001430356"/>
    </source>
</evidence>
<keyword evidence="3 6" id="KW-1133">Transmembrane helix</keyword>
<dbReference type="InterPro" id="IPR036259">
    <property type="entry name" value="MFS_trans_sf"/>
</dbReference>
<feature type="compositionally biased region" description="Low complexity" evidence="5">
    <location>
        <begin position="366"/>
        <end position="377"/>
    </location>
</feature>
<feature type="transmembrane region" description="Helical" evidence="6">
    <location>
        <begin position="272"/>
        <end position="299"/>
    </location>
</feature>
<dbReference type="EMBL" id="JAECZO010000029">
    <property type="protein sequence ID" value="KAK7193953.1"/>
    <property type="molecule type" value="Genomic_DNA"/>
</dbReference>
<dbReference type="Gene3D" id="1.20.1250.20">
    <property type="entry name" value="MFS general substrate transporter like domains"/>
    <property type="match status" value="1"/>
</dbReference>
<protein>
    <submittedName>
        <fullName evidence="8">Nodulin-like protein</fullName>
    </submittedName>
</protein>